<name>A0ABV6JF80_9BACL</name>
<feature type="transmembrane region" description="Helical" evidence="7">
    <location>
        <begin position="286"/>
        <end position="308"/>
    </location>
</feature>
<dbReference type="EMBL" id="JBHLVF010000041">
    <property type="protein sequence ID" value="MFC0394575.1"/>
    <property type="molecule type" value="Genomic_DNA"/>
</dbReference>
<accession>A0ABV6JF80</accession>
<dbReference type="CDD" id="cd06261">
    <property type="entry name" value="TM_PBP2"/>
    <property type="match status" value="1"/>
</dbReference>
<evidence type="ECO:0000259" key="8">
    <source>
        <dbReference type="PROSITE" id="PS50928"/>
    </source>
</evidence>
<dbReference type="Pfam" id="PF00528">
    <property type="entry name" value="BPD_transp_1"/>
    <property type="match status" value="1"/>
</dbReference>
<feature type="transmembrane region" description="Helical" evidence="7">
    <location>
        <begin position="129"/>
        <end position="149"/>
    </location>
</feature>
<evidence type="ECO:0000256" key="1">
    <source>
        <dbReference type="ARBA" id="ARBA00004651"/>
    </source>
</evidence>
<dbReference type="InterPro" id="IPR035906">
    <property type="entry name" value="MetI-like_sf"/>
</dbReference>
<feature type="transmembrane region" description="Helical" evidence="7">
    <location>
        <begin position="228"/>
        <end position="249"/>
    </location>
</feature>
<comment type="similarity">
    <text evidence="7">Belongs to the binding-protein-dependent transport system permease family.</text>
</comment>
<dbReference type="PANTHER" id="PTHR30193">
    <property type="entry name" value="ABC TRANSPORTER PERMEASE PROTEIN"/>
    <property type="match status" value="1"/>
</dbReference>
<dbReference type="PANTHER" id="PTHR30193:SF1">
    <property type="entry name" value="ABC TRANSPORTER PERMEASE PROTEIN YESP-RELATED"/>
    <property type="match status" value="1"/>
</dbReference>
<reference evidence="9 10" key="1">
    <citation type="submission" date="2024-09" db="EMBL/GenBank/DDBJ databases">
        <authorList>
            <person name="Sun Q."/>
            <person name="Mori K."/>
        </authorList>
    </citation>
    <scope>NUCLEOTIDE SEQUENCE [LARGE SCALE GENOMIC DNA]</scope>
    <source>
        <strain evidence="9 10">CCM 4839</strain>
    </source>
</reference>
<evidence type="ECO:0000256" key="4">
    <source>
        <dbReference type="ARBA" id="ARBA00022692"/>
    </source>
</evidence>
<dbReference type="Proteomes" id="UP001589818">
    <property type="component" value="Unassembled WGS sequence"/>
</dbReference>
<comment type="subcellular location">
    <subcellularLocation>
        <location evidence="1 7">Cell membrane</location>
        <topology evidence="1 7">Multi-pass membrane protein</topology>
    </subcellularLocation>
</comment>
<feature type="transmembrane region" description="Helical" evidence="7">
    <location>
        <begin position="175"/>
        <end position="197"/>
    </location>
</feature>
<evidence type="ECO:0000313" key="10">
    <source>
        <dbReference type="Proteomes" id="UP001589818"/>
    </source>
</evidence>
<organism evidence="9 10">
    <name type="scientific">Paenibacillus mendelii</name>
    <dbReference type="NCBI Taxonomy" id="206163"/>
    <lineage>
        <taxon>Bacteria</taxon>
        <taxon>Bacillati</taxon>
        <taxon>Bacillota</taxon>
        <taxon>Bacilli</taxon>
        <taxon>Bacillales</taxon>
        <taxon>Paenibacillaceae</taxon>
        <taxon>Paenibacillus</taxon>
    </lineage>
</organism>
<keyword evidence="5 7" id="KW-1133">Transmembrane helix</keyword>
<evidence type="ECO:0000256" key="5">
    <source>
        <dbReference type="ARBA" id="ARBA00022989"/>
    </source>
</evidence>
<protein>
    <submittedName>
        <fullName evidence="9">Carbohydrate ABC transporter permease</fullName>
    </submittedName>
</protein>
<keyword evidence="3" id="KW-1003">Cell membrane</keyword>
<dbReference type="SUPFAM" id="SSF161098">
    <property type="entry name" value="MetI-like"/>
    <property type="match status" value="1"/>
</dbReference>
<dbReference type="Gene3D" id="1.10.3720.10">
    <property type="entry name" value="MetI-like"/>
    <property type="match status" value="1"/>
</dbReference>
<feature type="transmembrane region" description="Helical" evidence="7">
    <location>
        <begin position="33"/>
        <end position="57"/>
    </location>
</feature>
<keyword evidence="2 7" id="KW-0813">Transport</keyword>
<dbReference type="PROSITE" id="PS50928">
    <property type="entry name" value="ABC_TM1"/>
    <property type="match status" value="1"/>
</dbReference>
<evidence type="ECO:0000256" key="6">
    <source>
        <dbReference type="ARBA" id="ARBA00023136"/>
    </source>
</evidence>
<dbReference type="RefSeq" id="WP_204815738.1">
    <property type="nucleotide sequence ID" value="NZ_JANHOF010000001.1"/>
</dbReference>
<dbReference type="InterPro" id="IPR000515">
    <property type="entry name" value="MetI-like"/>
</dbReference>
<keyword evidence="6 7" id="KW-0472">Membrane</keyword>
<proteinExistence type="inferred from homology"/>
<evidence type="ECO:0000256" key="7">
    <source>
        <dbReference type="RuleBase" id="RU363032"/>
    </source>
</evidence>
<keyword evidence="4 7" id="KW-0812">Transmembrane</keyword>
<sequence length="324" mass="36597">MSQAKSTGAIITEQTARMRPASKRRSIKAALEFYLFISPWFIVFVLLGLIPLFYGLYLSFTNYAGFNMDRLKFVGFDNYIKVFTDNDAMYSLGRTMLITCINVPASMAIGLLLAILLNQNVRNIGLYRTLFFIPSIIPIVAVGTMWRSLFTKEGVINQYLVQAGLEPVDWLGYDYAMLPLFIMLMWGVGGGILIYLAGLKAVSKELYEAAAIDGATTAQRFSRITLPLITPVLFFQFIMNIIGSLQIFVQPVLLAANSNSLLSTPIRPNYVYSVHAFQQIFAFNRFGYGLALLWVLFLMILLFTIVIFTTSKLWVFYEVEQEGK</sequence>
<gene>
    <name evidence="9" type="ORF">ACFFJ8_24850</name>
</gene>
<evidence type="ECO:0000256" key="3">
    <source>
        <dbReference type="ARBA" id="ARBA00022475"/>
    </source>
</evidence>
<comment type="caution">
    <text evidence="9">The sequence shown here is derived from an EMBL/GenBank/DDBJ whole genome shotgun (WGS) entry which is preliminary data.</text>
</comment>
<dbReference type="InterPro" id="IPR051393">
    <property type="entry name" value="ABC_transporter_permease"/>
</dbReference>
<feature type="transmembrane region" description="Helical" evidence="7">
    <location>
        <begin position="96"/>
        <end position="117"/>
    </location>
</feature>
<evidence type="ECO:0000256" key="2">
    <source>
        <dbReference type="ARBA" id="ARBA00022448"/>
    </source>
</evidence>
<evidence type="ECO:0000313" key="9">
    <source>
        <dbReference type="EMBL" id="MFC0394575.1"/>
    </source>
</evidence>
<keyword evidence="10" id="KW-1185">Reference proteome</keyword>
<feature type="domain" description="ABC transmembrane type-1" evidence="8">
    <location>
        <begin position="92"/>
        <end position="307"/>
    </location>
</feature>